<evidence type="ECO:0000259" key="1">
    <source>
        <dbReference type="Pfam" id="PF09346"/>
    </source>
</evidence>
<proteinExistence type="predicted"/>
<dbReference type="AlphaFoldDB" id="A0A2V4WGG6"/>
<protein>
    <submittedName>
        <fullName evidence="3">SMI1/KNR4 family protein</fullName>
    </submittedName>
    <submittedName>
        <fullName evidence="2">SUKH superfamily protein</fullName>
    </submittedName>
</protein>
<evidence type="ECO:0000313" key="3">
    <source>
        <dbReference type="EMBL" id="QKS55640.1"/>
    </source>
</evidence>
<dbReference type="Gene3D" id="3.40.1580.10">
    <property type="entry name" value="SMI1/KNR4-like"/>
    <property type="match status" value="1"/>
</dbReference>
<gene>
    <name evidence="2" type="ORF">DFQ00_10221</name>
    <name evidence="3" type="ORF">HUB98_04440</name>
</gene>
<evidence type="ECO:0000313" key="2">
    <source>
        <dbReference type="EMBL" id="PYE51230.1"/>
    </source>
</evidence>
<sequence length="263" mass="31356">MYIVSHLIKPVSMQELQQVEHKHSIRLPSAYQRWMQQYGEGTYSGWMNVQRPDPEVLKPFVEYDLWEHIDETPINQQQLQECVCIGTSVDGDFLAVHAQVEGLIWLPRHDEQITLWPCADKSFPEILDQIYCGYYQKDKPFRPAYYEPWNEMRTYTFYHYTGKENGLSMKELAGLCQSQFAWDLVIEDEYICKLFRASIGGYVRFNYAYEREIALIFEEAECQQQETEDQKMEVQKTQDIQVIREIRQFLLAHYCTEVKQRTE</sequence>
<feature type="domain" description="Knr4/Smi1-like" evidence="1">
    <location>
        <begin position="10"/>
        <end position="106"/>
    </location>
</feature>
<dbReference type="SUPFAM" id="SSF160631">
    <property type="entry name" value="SMI1/KNR4-like"/>
    <property type="match status" value="1"/>
</dbReference>
<dbReference type="EMBL" id="CP054614">
    <property type="protein sequence ID" value="QKS55640.1"/>
    <property type="molecule type" value="Genomic_DNA"/>
</dbReference>
<dbReference type="RefSeq" id="WP_110894122.1">
    <property type="nucleotide sequence ID" value="NZ_CP054614.1"/>
</dbReference>
<reference evidence="3 5" key="2">
    <citation type="submission" date="2020-06" db="EMBL/GenBank/DDBJ databases">
        <title>Complete genome of Paenibacillus barcinonensis KACC11450.</title>
        <authorList>
            <person name="Kim M."/>
            <person name="Park Y.-J."/>
            <person name="Shin J.-H."/>
        </authorList>
    </citation>
    <scope>NUCLEOTIDE SEQUENCE [LARGE SCALE GENOMIC DNA]</scope>
    <source>
        <strain evidence="3 5">KACC11450</strain>
    </source>
</reference>
<dbReference type="EMBL" id="QJSW01000002">
    <property type="protein sequence ID" value="PYE51230.1"/>
    <property type="molecule type" value="Genomic_DNA"/>
</dbReference>
<evidence type="ECO:0000313" key="5">
    <source>
        <dbReference type="Proteomes" id="UP000509327"/>
    </source>
</evidence>
<dbReference type="Proteomes" id="UP000509327">
    <property type="component" value="Chromosome"/>
</dbReference>
<reference evidence="2 4" key="1">
    <citation type="submission" date="2018-06" db="EMBL/GenBank/DDBJ databases">
        <title>Genomic Encyclopedia of Type Strains, Phase III (KMG-III): the genomes of soil and plant-associated and newly described type strains.</title>
        <authorList>
            <person name="Whitman W."/>
        </authorList>
    </citation>
    <scope>NUCLEOTIDE SEQUENCE [LARGE SCALE GENOMIC DNA]</scope>
    <source>
        <strain evidence="2 4">CECT 7022</strain>
    </source>
</reference>
<evidence type="ECO:0000313" key="4">
    <source>
        <dbReference type="Proteomes" id="UP000247790"/>
    </source>
</evidence>
<dbReference type="Proteomes" id="UP000247790">
    <property type="component" value="Unassembled WGS sequence"/>
</dbReference>
<dbReference type="InterPro" id="IPR037883">
    <property type="entry name" value="Knr4/Smi1-like_sf"/>
</dbReference>
<keyword evidence="5" id="KW-1185">Reference proteome</keyword>
<accession>A0A2V4WGG6</accession>
<dbReference type="InterPro" id="IPR018958">
    <property type="entry name" value="Knr4/Smi1-like_dom"/>
</dbReference>
<name>A0A2V4WGG6_PAEBA</name>
<organism evidence="2 4">
    <name type="scientific">Paenibacillus barcinonensis</name>
    <dbReference type="NCBI Taxonomy" id="198119"/>
    <lineage>
        <taxon>Bacteria</taxon>
        <taxon>Bacillati</taxon>
        <taxon>Bacillota</taxon>
        <taxon>Bacilli</taxon>
        <taxon>Bacillales</taxon>
        <taxon>Paenibacillaceae</taxon>
        <taxon>Paenibacillus</taxon>
    </lineage>
</organism>
<dbReference type="Pfam" id="PF09346">
    <property type="entry name" value="SMI1_KNR4"/>
    <property type="match status" value="1"/>
</dbReference>
<dbReference type="OrthoDB" id="2652437at2"/>